<dbReference type="EMBL" id="WJQU01000002">
    <property type="protein sequence ID" value="KAJ6643050.1"/>
    <property type="molecule type" value="Genomic_DNA"/>
</dbReference>
<dbReference type="PANTHER" id="PTHR47331:SF1">
    <property type="entry name" value="GAG-LIKE PROTEIN"/>
    <property type="match status" value="1"/>
</dbReference>
<evidence type="ECO:0000313" key="2">
    <source>
        <dbReference type="EMBL" id="KAJ6643050.1"/>
    </source>
</evidence>
<gene>
    <name evidence="2" type="ORF">Bhyg_08006</name>
</gene>
<sequence length="423" mass="49039">MNYCEKVTVTELKIRCKLWDNQMERTVPKWHPGKAVLIRYHPRKFKPIEYLDSSDEEVVQTNNSKPNLHSTEKGSDRNQPTNQIVESHPIVPSKQKKIKSELNPRKFKPIEYLDSSDEEVVQTNNSKPNLHSTEKGSDRNQPTNQIVETHPIYVAFRIGEILELTNIEDWRWVPSKDNVADEATKWTKKPEISSSCRWFIGPDFLRDHNNWEMDWTNFERAQFDHLGEEVAILRWNKMNPLKQPKSLEPYGCISQCCPYIDDDDLLGRIDAVPNLSLDSRRPIILPKQHRITFLIVGWHHRKMHHGNHETVVNELRQRFYVPRIRVVLKTMVTRCQHCKNKRARPVVPAMADLPAARLTPYSRPFLAILDIAPVLQTSDNIIPDGRELTVTMEDCNGVTRGEDVDVATTPDKDSDEPSGHNKE</sequence>
<keyword evidence="3" id="KW-1185">Reference proteome</keyword>
<proteinExistence type="predicted"/>
<feature type="compositionally biased region" description="Basic and acidic residues" evidence="1">
    <location>
        <begin position="410"/>
        <end position="423"/>
    </location>
</feature>
<feature type="region of interest" description="Disordered" evidence="1">
    <location>
        <begin position="113"/>
        <end position="144"/>
    </location>
</feature>
<evidence type="ECO:0000313" key="3">
    <source>
        <dbReference type="Proteomes" id="UP001151699"/>
    </source>
</evidence>
<accession>A0A9Q0S4I1</accession>
<organism evidence="2 3">
    <name type="scientific">Pseudolycoriella hygida</name>
    <dbReference type="NCBI Taxonomy" id="35572"/>
    <lineage>
        <taxon>Eukaryota</taxon>
        <taxon>Metazoa</taxon>
        <taxon>Ecdysozoa</taxon>
        <taxon>Arthropoda</taxon>
        <taxon>Hexapoda</taxon>
        <taxon>Insecta</taxon>
        <taxon>Pterygota</taxon>
        <taxon>Neoptera</taxon>
        <taxon>Endopterygota</taxon>
        <taxon>Diptera</taxon>
        <taxon>Nematocera</taxon>
        <taxon>Sciaroidea</taxon>
        <taxon>Sciaridae</taxon>
        <taxon>Pseudolycoriella</taxon>
    </lineage>
</organism>
<dbReference type="Gene3D" id="1.10.340.70">
    <property type="match status" value="1"/>
</dbReference>
<reference evidence="2" key="1">
    <citation type="submission" date="2022-07" db="EMBL/GenBank/DDBJ databases">
        <authorList>
            <person name="Trinca V."/>
            <person name="Uliana J.V.C."/>
            <person name="Torres T.T."/>
            <person name="Ward R.J."/>
            <person name="Monesi N."/>
        </authorList>
    </citation>
    <scope>NUCLEOTIDE SEQUENCE</scope>
    <source>
        <strain evidence="2">HSMRA1968</strain>
        <tissue evidence="2">Whole embryos</tissue>
    </source>
</reference>
<dbReference type="OrthoDB" id="7740079at2759"/>
<comment type="caution">
    <text evidence="2">The sequence shown here is derived from an EMBL/GenBank/DDBJ whole genome shotgun (WGS) entry which is preliminary data.</text>
</comment>
<feature type="region of interest" description="Disordered" evidence="1">
    <location>
        <begin position="56"/>
        <end position="86"/>
    </location>
</feature>
<dbReference type="AlphaFoldDB" id="A0A9Q0S4I1"/>
<feature type="region of interest" description="Disordered" evidence="1">
    <location>
        <begin position="399"/>
        <end position="423"/>
    </location>
</feature>
<dbReference type="PANTHER" id="PTHR47331">
    <property type="entry name" value="PHD-TYPE DOMAIN-CONTAINING PROTEIN"/>
    <property type="match status" value="1"/>
</dbReference>
<name>A0A9Q0S4I1_9DIPT</name>
<feature type="compositionally biased region" description="Polar residues" evidence="1">
    <location>
        <begin position="59"/>
        <end position="69"/>
    </location>
</feature>
<feature type="compositionally biased region" description="Polar residues" evidence="1">
    <location>
        <begin position="121"/>
        <end position="131"/>
    </location>
</feature>
<dbReference type="Proteomes" id="UP001151699">
    <property type="component" value="Chromosome B"/>
</dbReference>
<evidence type="ECO:0008006" key="4">
    <source>
        <dbReference type="Google" id="ProtNLM"/>
    </source>
</evidence>
<protein>
    <recommendedName>
        <fullName evidence="4">Integrase zinc-binding domain-containing protein</fullName>
    </recommendedName>
</protein>
<evidence type="ECO:0000256" key="1">
    <source>
        <dbReference type="SAM" id="MobiDB-lite"/>
    </source>
</evidence>